<dbReference type="eggNOG" id="COG0245">
    <property type="taxonomic scope" value="Bacteria"/>
</dbReference>
<dbReference type="UniPathway" id="UPA00056">
    <property type="reaction ID" value="UER00093"/>
</dbReference>
<dbReference type="eggNOG" id="COG1211">
    <property type="taxonomic scope" value="Bacteria"/>
</dbReference>
<feature type="binding site" evidence="13">
    <location>
        <position position="287"/>
    </location>
    <ligand>
        <name>a divalent metal cation</name>
        <dbReference type="ChEBI" id="CHEBI:60240"/>
    </ligand>
</feature>
<dbReference type="NCBIfam" id="TIGR00151">
    <property type="entry name" value="ispF"/>
    <property type="match status" value="1"/>
</dbReference>
<organism evidence="15 16">
    <name type="scientific">Micavibrio aeruginosavorus (strain ARL-13)</name>
    <dbReference type="NCBI Taxonomy" id="856793"/>
    <lineage>
        <taxon>Bacteria</taxon>
        <taxon>Pseudomonadati</taxon>
        <taxon>Bdellovibrionota</taxon>
        <taxon>Bdellovibrionia</taxon>
        <taxon>Bdellovibrionales</taxon>
        <taxon>Pseudobdellovibrionaceae</taxon>
        <taxon>Micavibrio</taxon>
    </lineage>
</organism>
<dbReference type="GO" id="GO:0050518">
    <property type="term" value="F:2-C-methyl-D-erythritol 4-phosphate cytidylyltransferase activity"/>
    <property type="evidence" value="ECO:0007669"/>
    <property type="project" value="UniProtKB-UniRule"/>
</dbReference>
<evidence type="ECO:0000256" key="4">
    <source>
        <dbReference type="ARBA" id="ARBA00004709"/>
    </source>
</evidence>
<dbReference type="Pfam" id="PF01128">
    <property type="entry name" value="IspD"/>
    <property type="match status" value="1"/>
</dbReference>
<feature type="site" description="Transition state stabilizer" evidence="13">
    <location>
        <position position="30"/>
    </location>
</feature>
<comment type="similarity">
    <text evidence="13">In the N-terminal section; belongs to the IspD/TarI cytidylyltransferase family. IspD subfamily.</text>
</comment>
<evidence type="ECO:0000256" key="13">
    <source>
        <dbReference type="HAMAP-Rule" id="MF_01520"/>
    </source>
</evidence>
<keyword evidence="9 13" id="KW-0479">Metal-binding</keyword>
<dbReference type="PROSITE" id="PS01350">
    <property type="entry name" value="ISPF"/>
    <property type="match status" value="1"/>
</dbReference>
<dbReference type="HAMAP" id="MF_00108">
    <property type="entry name" value="IspD"/>
    <property type="match status" value="1"/>
</dbReference>
<dbReference type="GO" id="GO:0046872">
    <property type="term" value="F:metal ion binding"/>
    <property type="evidence" value="ECO:0007669"/>
    <property type="project" value="UniProtKB-KW"/>
</dbReference>
<feature type="site" description="Transition state stabilizer" evidence="13">
    <location>
        <position position="279"/>
    </location>
</feature>
<comment type="catalytic activity">
    <reaction evidence="1 13">
        <text>4-CDP-2-C-methyl-D-erythritol 2-phosphate = 2-C-methyl-D-erythritol 2,4-cyclic diphosphate + CMP</text>
        <dbReference type="Rhea" id="RHEA:23864"/>
        <dbReference type="ChEBI" id="CHEBI:57919"/>
        <dbReference type="ChEBI" id="CHEBI:58483"/>
        <dbReference type="ChEBI" id="CHEBI:60377"/>
        <dbReference type="EC" id="4.6.1.12"/>
    </reaction>
</comment>
<comment type="pathway">
    <text evidence="5 13">Isoprenoid biosynthesis; isopentenyl diphosphate biosynthesis via DXP pathway; isopentenyl diphosphate from 1-deoxy-D-xylulose 5-phosphate: step 2/6.</text>
</comment>
<evidence type="ECO:0000256" key="3">
    <source>
        <dbReference type="ARBA" id="ARBA00001968"/>
    </source>
</evidence>
<comment type="similarity">
    <text evidence="13">In the C-terminal section; belongs to the IspF family.</text>
</comment>
<keyword evidence="16" id="KW-1185">Reference proteome</keyword>
<dbReference type="Proteomes" id="UP000009286">
    <property type="component" value="Chromosome"/>
</dbReference>
<feature type="domain" description="2-C-methyl-D-erythritol 2,4-cyclodiphosphate synthase" evidence="14">
    <location>
        <begin position="243"/>
        <end position="399"/>
    </location>
</feature>
<dbReference type="NCBIfam" id="TIGR00453">
    <property type="entry name" value="ispD"/>
    <property type="match status" value="1"/>
</dbReference>
<keyword evidence="8 13" id="KW-0548">Nucleotidyltransferase</keyword>
<dbReference type="PROSITE" id="PS01295">
    <property type="entry name" value="ISPD"/>
    <property type="match status" value="1"/>
</dbReference>
<dbReference type="InterPro" id="IPR034683">
    <property type="entry name" value="IspD/TarI"/>
</dbReference>
<dbReference type="GO" id="GO:0016114">
    <property type="term" value="P:terpenoid biosynthetic process"/>
    <property type="evidence" value="ECO:0007669"/>
    <property type="project" value="InterPro"/>
</dbReference>
<dbReference type="Gene3D" id="3.30.1330.50">
    <property type="entry name" value="2-C-methyl-D-erythritol 2,4-cyclodiphosphate synthase"/>
    <property type="match status" value="1"/>
</dbReference>
<dbReference type="EC" id="2.7.7.60" evidence="13"/>
<gene>
    <name evidence="15" type="primary">ispD</name>
    <name evidence="13" type="synonym">ispDF</name>
    <name evidence="15" type="ordered locus">MICA_1285</name>
</gene>
<feature type="binding site" evidence="13">
    <location>
        <position position="387"/>
    </location>
    <ligand>
        <name>4-CDP-2-C-methyl-D-erythritol 2-phosphate</name>
        <dbReference type="ChEBI" id="CHEBI:57919"/>
    </ligand>
</feature>
<dbReference type="NCBIfam" id="NF006899">
    <property type="entry name" value="PRK09382.1"/>
    <property type="match status" value="1"/>
</dbReference>
<evidence type="ECO:0000256" key="2">
    <source>
        <dbReference type="ARBA" id="ARBA00001282"/>
    </source>
</evidence>
<keyword evidence="10 13" id="KW-0414">Isoprene biosynthesis</keyword>
<reference evidence="15 16" key="1">
    <citation type="journal article" date="2011" name="BMC Genomics">
        <title>Genomic insights into an obligate epibiotic bacterial predator: Micavibrio aeruginosavorus ARL-13.</title>
        <authorList>
            <person name="Wang Z."/>
            <person name="Kadouri D."/>
            <person name="Wu M."/>
        </authorList>
    </citation>
    <scope>NUCLEOTIDE SEQUENCE [LARGE SCALE GENOMIC DNA]</scope>
    <source>
        <strain evidence="15 16">ARL-13</strain>
    </source>
</reference>
<dbReference type="HAMAP" id="MF_00107">
    <property type="entry name" value="IspF"/>
    <property type="match status" value="1"/>
</dbReference>
<feature type="site" description="Positions MEP for the nucleophilic attack" evidence="13">
    <location>
        <position position="222"/>
    </location>
</feature>
<evidence type="ECO:0000256" key="12">
    <source>
        <dbReference type="ARBA" id="ARBA00023268"/>
    </source>
</evidence>
<dbReference type="CDD" id="cd02516">
    <property type="entry name" value="CDP-ME_synthetase"/>
    <property type="match status" value="1"/>
</dbReference>
<comment type="pathway">
    <text evidence="4 13">Isoprenoid biosynthesis; isopentenyl diphosphate biosynthesis via DXP pathway; isopentenyl diphosphate from 1-deoxy-D-xylulose 5-phosphate: step 4/6.</text>
</comment>
<dbReference type="InterPro" id="IPR003526">
    <property type="entry name" value="MECDP_synthase"/>
</dbReference>
<dbReference type="InterPro" id="IPR036571">
    <property type="entry name" value="MECDP_synthase_sf"/>
</dbReference>
<evidence type="ECO:0000256" key="6">
    <source>
        <dbReference type="ARBA" id="ARBA00009789"/>
    </source>
</evidence>
<dbReference type="SUPFAM" id="SSF53448">
    <property type="entry name" value="Nucleotide-diphospho-sugar transferases"/>
    <property type="match status" value="1"/>
</dbReference>
<evidence type="ECO:0000256" key="11">
    <source>
        <dbReference type="ARBA" id="ARBA00023239"/>
    </source>
</evidence>
<comment type="similarity">
    <text evidence="6">Belongs to the IspD/TarI cytidylyltransferase family. IspD subfamily.</text>
</comment>
<keyword evidence="11 13" id="KW-0456">Lyase</keyword>
<evidence type="ECO:0000256" key="1">
    <source>
        <dbReference type="ARBA" id="ARBA00000200"/>
    </source>
</evidence>
<feature type="site" description="Positions MEP for the nucleophilic attack" evidence="13">
    <location>
        <position position="167"/>
    </location>
</feature>
<evidence type="ECO:0000256" key="7">
    <source>
        <dbReference type="ARBA" id="ARBA00022679"/>
    </source>
</evidence>
<comment type="caution">
    <text evidence="13">Lacks conserved residue(s) required for the propagation of feature annotation.</text>
</comment>
<feature type="binding site" evidence="13">
    <location>
        <position position="251"/>
    </location>
    <ligand>
        <name>a divalent metal cation</name>
        <dbReference type="ChEBI" id="CHEBI:60240"/>
    </ligand>
</feature>
<keyword evidence="7 13" id="KW-0808">Transferase</keyword>
<evidence type="ECO:0000256" key="9">
    <source>
        <dbReference type="ARBA" id="ARBA00022723"/>
    </source>
</evidence>
<comment type="catalytic activity">
    <reaction evidence="2 13">
        <text>2-C-methyl-D-erythritol 4-phosphate + CTP + H(+) = 4-CDP-2-C-methyl-D-erythritol + diphosphate</text>
        <dbReference type="Rhea" id="RHEA:13429"/>
        <dbReference type="ChEBI" id="CHEBI:15378"/>
        <dbReference type="ChEBI" id="CHEBI:33019"/>
        <dbReference type="ChEBI" id="CHEBI:37563"/>
        <dbReference type="ChEBI" id="CHEBI:57823"/>
        <dbReference type="ChEBI" id="CHEBI:58262"/>
        <dbReference type="EC" id="2.7.7.60"/>
    </reaction>
</comment>
<dbReference type="GO" id="GO:0019288">
    <property type="term" value="P:isopentenyl diphosphate biosynthetic process, methylerythritol 4-phosphate pathway"/>
    <property type="evidence" value="ECO:0007669"/>
    <property type="project" value="UniProtKB-UniRule"/>
</dbReference>
<feature type="binding site" evidence="13">
    <location>
        <begin position="249"/>
        <end position="251"/>
    </location>
    <ligand>
        <name>4-CDP-2-C-methyl-D-erythritol 2-phosphate</name>
        <dbReference type="ChEBI" id="CHEBI:57919"/>
    </ligand>
</feature>
<dbReference type="HAMAP" id="MF_01520">
    <property type="entry name" value="IspDF"/>
    <property type="match status" value="1"/>
</dbReference>
<protein>
    <recommendedName>
        <fullName evidence="13">Bifunctional enzyme IspD/IspF</fullName>
    </recommendedName>
    <domain>
        <recommendedName>
            <fullName evidence="13">2-C-methyl-D-erythritol 4-phosphate cytidylyltransferase</fullName>
            <ecNumber evidence="13">2.7.7.60</ecNumber>
        </recommendedName>
        <alternativeName>
            <fullName evidence="13">4-diphosphocytidyl-2C-methyl-D-erythritol synthase</fullName>
        </alternativeName>
        <alternativeName>
            <fullName evidence="13">MEP cytidylyltransferase</fullName>
            <shortName evidence="13">MCT</shortName>
        </alternativeName>
    </domain>
    <domain>
        <recommendedName>
            <fullName evidence="13">2-C-methyl-D-erythritol 2,4-cyclodiphosphate synthase</fullName>
            <shortName evidence="13">MECDP-synthase</shortName>
            <shortName evidence="13">MECPP-synthase</shortName>
            <shortName evidence="13">MECPS</shortName>
            <ecNumber evidence="13">4.6.1.12</ecNumber>
        </recommendedName>
    </domain>
</protein>
<dbReference type="SUPFAM" id="SSF69765">
    <property type="entry name" value="IpsF-like"/>
    <property type="match status" value="1"/>
</dbReference>
<feature type="binding site" evidence="13">
    <location>
        <position position="249"/>
    </location>
    <ligand>
        <name>a divalent metal cation</name>
        <dbReference type="ChEBI" id="CHEBI:60240"/>
    </ligand>
</feature>
<accession>G2KSK7</accession>
<dbReference type="STRING" id="856793.MICA_1285"/>
<dbReference type="AlphaFoldDB" id="G2KSK7"/>
<comment type="function">
    <text evidence="13">Bifunctional enzyme that catalyzes the formation of 4-diphosphocytidyl-2-C-methyl-D-erythritol from CTP and 2-C-methyl-D-erythritol 4-phosphate (MEP) (IspD), and catalyzes the conversion of 4-diphosphocytidyl-2-C-methyl-D-erythritol 2-phosphate (CDP-ME2P) to 2-C-methyl-D-erythritol 2,4-cyclodiphosphate (ME-CPP) with a corresponding release of cytidine 5-monophosphate (CMP) (IspF).</text>
</comment>
<feature type="site" description="Transition state stabilizer" evidence="13">
    <location>
        <position position="378"/>
    </location>
</feature>
<name>G2KSK7_MICAA</name>
<keyword evidence="12 13" id="KW-0511">Multifunctional enzyme</keyword>
<evidence type="ECO:0000313" key="16">
    <source>
        <dbReference type="Proteomes" id="UP000009286"/>
    </source>
</evidence>
<dbReference type="PANTHER" id="PTHR43181:SF1">
    <property type="entry name" value="2-C-METHYL-D-ERYTHRITOL 2,4-CYCLODIPHOSPHATE SYNTHASE, CHLOROPLASTIC"/>
    <property type="match status" value="1"/>
</dbReference>
<dbReference type="CDD" id="cd00554">
    <property type="entry name" value="MECDP_synthase"/>
    <property type="match status" value="1"/>
</dbReference>
<dbReference type="InterPro" id="IPR018294">
    <property type="entry name" value="ISPD_synthase_CS"/>
</dbReference>
<feature type="binding site" evidence="13">
    <location>
        <begin position="377"/>
        <end position="380"/>
    </location>
    <ligand>
        <name>4-CDP-2-C-methyl-D-erythritol 2-phosphate</name>
        <dbReference type="ChEBI" id="CHEBI:57919"/>
    </ligand>
</feature>
<dbReference type="RefSeq" id="WP_014102830.1">
    <property type="nucleotide sequence ID" value="NC_016026.1"/>
</dbReference>
<feature type="site" description="Transition state stabilizer" evidence="13">
    <location>
        <position position="37"/>
    </location>
</feature>
<dbReference type="Gene3D" id="3.90.550.10">
    <property type="entry name" value="Spore Coat Polysaccharide Biosynthesis Protein SpsA, Chain A"/>
    <property type="match status" value="1"/>
</dbReference>
<dbReference type="InterPro" id="IPR029044">
    <property type="entry name" value="Nucleotide-diphossugar_trans"/>
</dbReference>
<proteinExistence type="inferred from homology"/>
<evidence type="ECO:0000256" key="10">
    <source>
        <dbReference type="ARBA" id="ARBA00023229"/>
    </source>
</evidence>
<dbReference type="EMBL" id="CP002382">
    <property type="protein sequence ID" value="AEP09607.1"/>
    <property type="molecule type" value="Genomic_DNA"/>
</dbReference>
<feature type="binding site" evidence="13">
    <location>
        <begin position="301"/>
        <end position="303"/>
    </location>
    <ligand>
        <name>4-CDP-2-C-methyl-D-erythritol 2-phosphate</name>
        <dbReference type="ChEBI" id="CHEBI:57919"/>
    </ligand>
</feature>
<dbReference type="GO" id="GO:0008685">
    <property type="term" value="F:2-C-methyl-D-erythritol 2,4-cyclodiphosphate synthase activity"/>
    <property type="evidence" value="ECO:0007669"/>
    <property type="project" value="UniProtKB-UniRule"/>
</dbReference>
<dbReference type="InterPro" id="IPR020555">
    <property type="entry name" value="MECDP_synthase_CS"/>
</dbReference>
<feature type="region of interest" description="2-C-methyl-D-erythritol 2,4-cyclodiphosphate synthase" evidence="13">
    <location>
        <begin position="243"/>
        <end position="406"/>
    </location>
</feature>
<evidence type="ECO:0000259" key="14">
    <source>
        <dbReference type="Pfam" id="PF02542"/>
    </source>
</evidence>
<evidence type="ECO:0000256" key="8">
    <source>
        <dbReference type="ARBA" id="ARBA00022695"/>
    </source>
</evidence>
<dbReference type="EC" id="4.6.1.12" evidence="13"/>
<feature type="binding site" evidence="13">
    <location>
        <begin position="279"/>
        <end position="280"/>
    </location>
    <ligand>
        <name>4-CDP-2-C-methyl-D-erythritol 2-phosphate</name>
        <dbReference type="ChEBI" id="CHEBI:57919"/>
    </ligand>
</feature>
<dbReference type="PANTHER" id="PTHR43181">
    <property type="entry name" value="2-C-METHYL-D-ERYTHRITOL 2,4-CYCLODIPHOSPHATE SYNTHASE, CHLOROPLASTIC"/>
    <property type="match status" value="1"/>
</dbReference>
<dbReference type="InterPro" id="IPR026596">
    <property type="entry name" value="IspD/F"/>
</dbReference>
<dbReference type="HOGENOM" id="CLU_042800_0_1_5"/>
<evidence type="ECO:0000256" key="5">
    <source>
        <dbReference type="ARBA" id="ARBA00004787"/>
    </source>
</evidence>
<dbReference type="OrthoDB" id="9804336at2"/>
<dbReference type="InterPro" id="IPR001228">
    <property type="entry name" value="IspD"/>
</dbReference>
<feature type="region of interest" description="2-C-methyl-D-erythritol 4-phosphate cytidylyltransferase" evidence="13">
    <location>
        <begin position="1"/>
        <end position="242"/>
    </location>
</feature>
<sequence length="406" mass="43906">MESMNKPQKNADFSPLPFTLIVVAAGTGTRIGGEIPKQYQRINGKTLLRHTLDRALKLPGLRDIRVVIHADHSDPYHDAVHGLNLHPPVIGGNSRKESVYNGIKSITEVGPKEVILIHDAARPFLDTESVLALVHKAHETGAATLAVPVADTVARDKNESLDHIIDRTGLWAIQTPQAFHYDLIKHAHDQFQTNENFTDDTGLVAAMGETVHIVPGTRQNFKITTTDDMTMAKPLLSQPMETRTGFGFDVHALTAPNAGSGVIHLGGVAIPHNRSLIGHSDADVGLHALTDAILSTIAAGDIGTHFPPSDPQWKGADSTIFLKKSVDLIYQQNGVITLLDLTFLCEEPKIGPHREAMQDCIHRVTGVAKNRISIKATTTEKLGFTGRGEGIAAQAIATVQFPAEDD</sequence>
<feature type="binding site" evidence="13">
    <location>
        <position position="384"/>
    </location>
    <ligand>
        <name>4-CDP-2-C-methyl-D-erythritol 2-phosphate</name>
        <dbReference type="ChEBI" id="CHEBI:57919"/>
    </ligand>
</feature>
<dbReference type="KEGG" id="mai:MICA_1285"/>
<dbReference type="FunFam" id="3.90.550.10:FF:000003">
    <property type="entry name" value="2-C-methyl-D-erythritol 4-phosphate cytidylyltransferase"/>
    <property type="match status" value="1"/>
</dbReference>
<dbReference type="Pfam" id="PF02542">
    <property type="entry name" value="YgbB"/>
    <property type="match status" value="1"/>
</dbReference>
<comment type="cofactor">
    <cofactor evidence="3 13">
        <name>a divalent metal cation</name>
        <dbReference type="ChEBI" id="CHEBI:60240"/>
    </cofactor>
</comment>
<evidence type="ECO:0000313" key="15">
    <source>
        <dbReference type="EMBL" id="AEP09607.1"/>
    </source>
</evidence>